<proteinExistence type="predicted"/>
<dbReference type="Proteomes" id="UP000541770">
    <property type="component" value="Unassembled WGS sequence"/>
</dbReference>
<evidence type="ECO:0000313" key="2">
    <source>
        <dbReference type="EMBL" id="MBA6064699.1"/>
    </source>
</evidence>
<dbReference type="RefSeq" id="WP_110735894.1">
    <property type="nucleotide sequence ID" value="NZ_CP133092.1"/>
</dbReference>
<name>A0A2V4KZ36_9PSED</name>
<dbReference type="Pfam" id="PF14301">
    <property type="entry name" value="DUF4376"/>
    <property type="match status" value="1"/>
</dbReference>
<feature type="domain" description="DUF4376" evidence="1">
    <location>
        <begin position="121"/>
        <end position="218"/>
    </location>
</feature>
<dbReference type="EMBL" id="JACGDE010000004">
    <property type="protein sequence ID" value="MBA6064699.1"/>
    <property type="molecule type" value="Genomic_DNA"/>
</dbReference>
<protein>
    <recommendedName>
        <fullName evidence="1">DUF4376 domain-containing protein</fullName>
    </recommendedName>
</protein>
<evidence type="ECO:0000259" key="1">
    <source>
        <dbReference type="Pfam" id="PF14301"/>
    </source>
</evidence>
<accession>A0A2V4KZ36</accession>
<dbReference type="AlphaFoldDB" id="A0A2V4KZ36"/>
<sequence>MAKTKTVYQTSPLGLFTGTAEADESPLEPGVFLIPGGCVETAPPSIPKHKAAHWNGQAWSLVDYYDGLVVYSITTAEALTITGMGPVPSGYTVKKPGPDQVWKNGEWVDDTAAVLAKLHLQKLGEINTGCAQYIEAGFDSAALGEAHRYSSSLEDQVNLTGLVFSGLDSAYPCAGSDGVRQFLAHTRDQLLQVNKDLVLFKQAALQHADQLKREAAKALQGKKLDALRAIKWTVPA</sequence>
<comment type="caution">
    <text evidence="2">The sequence shown here is derived from an EMBL/GenBank/DDBJ whole genome shotgun (WGS) entry which is preliminary data.</text>
</comment>
<organism evidence="2 3">
    <name type="scientific">Pseudomonas mosselii</name>
    <dbReference type="NCBI Taxonomy" id="78327"/>
    <lineage>
        <taxon>Bacteria</taxon>
        <taxon>Pseudomonadati</taxon>
        <taxon>Pseudomonadota</taxon>
        <taxon>Gammaproteobacteria</taxon>
        <taxon>Pseudomonadales</taxon>
        <taxon>Pseudomonadaceae</taxon>
        <taxon>Pseudomonas</taxon>
    </lineage>
</organism>
<dbReference type="InterPro" id="IPR025484">
    <property type="entry name" value="DUF4376"/>
</dbReference>
<evidence type="ECO:0000313" key="3">
    <source>
        <dbReference type="Proteomes" id="UP000541770"/>
    </source>
</evidence>
<reference evidence="2 3" key="1">
    <citation type="submission" date="2020-07" db="EMBL/GenBank/DDBJ databases">
        <title>Diversity of carbapenemase encoding genes among Pseudomonas putida group clinical isolates in a tertiary Brazilian hospital.</title>
        <authorList>
            <person name="Alberto-Lei F."/>
            <person name="Nodari C.S."/>
            <person name="Streling A.P."/>
            <person name="Paulino J.T."/>
            <person name="Bessa-Neto F.O."/>
            <person name="Cayo R."/>
            <person name="Gales A.C."/>
        </authorList>
    </citation>
    <scope>NUCLEOTIDE SEQUENCE [LARGE SCALE GENOMIC DNA]</scope>
    <source>
        <strain evidence="2 3">14802</strain>
    </source>
</reference>
<gene>
    <name evidence="2" type="ORF">H4C75_07965</name>
</gene>